<sequence length="53" mass="6083">MCSSRYGFAPAAEMQRLSAFLRNGFVCWTPVTSRWPLWVAGRRGYGAYRRTHG</sequence>
<evidence type="ECO:0000313" key="1">
    <source>
        <dbReference type="EMBL" id="EFA23257.1"/>
    </source>
</evidence>
<protein>
    <submittedName>
        <fullName evidence="1">Uncharacterized protein</fullName>
    </submittedName>
</protein>
<comment type="caution">
    <text evidence="1">The sequence shown here is derived from an EMBL/GenBank/DDBJ whole genome shotgun (WGS) entry which is preliminary data.</text>
</comment>
<gene>
    <name evidence="1" type="ORF">BIFGAL_03374</name>
</gene>
<name>D1NU53_9BIFI</name>
<evidence type="ECO:0000313" key="2">
    <source>
        <dbReference type="Proteomes" id="UP000003656"/>
    </source>
</evidence>
<accession>D1NU53</accession>
<dbReference type="STRING" id="561180.BIFGAL_03374"/>
<organism evidence="1 2">
    <name type="scientific">Bifidobacterium gallicum DSM 20093 = LMG 11596</name>
    <dbReference type="NCBI Taxonomy" id="561180"/>
    <lineage>
        <taxon>Bacteria</taxon>
        <taxon>Bacillati</taxon>
        <taxon>Actinomycetota</taxon>
        <taxon>Actinomycetes</taxon>
        <taxon>Bifidobacteriales</taxon>
        <taxon>Bifidobacteriaceae</taxon>
        <taxon>Bifidobacterium</taxon>
    </lineage>
</organism>
<reference evidence="1 2" key="1">
    <citation type="submission" date="2009-11" db="EMBL/GenBank/DDBJ databases">
        <authorList>
            <person name="Weinstock G."/>
            <person name="Sodergren E."/>
            <person name="Clifton S."/>
            <person name="Fulton L."/>
            <person name="Fulton B."/>
            <person name="Courtney L."/>
            <person name="Fronick C."/>
            <person name="Harrison M."/>
            <person name="Strong C."/>
            <person name="Farmer C."/>
            <person name="Delahaunty K."/>
            <person name="Markovic C."/>
            <person name="Hall O."/>
            <person name="Minx P."/>
            <person name="Tomlinson C."/>
            <person name="Mitreva M."/>
            <person name="Nelson J."/>
            <person name="Hou S."/>
            <person name="Wollam A."/>
            <person name="Pepin K.H."/>
            <person name="Johnson M."/>
            <person name="Bhonagiri V."/>
            <person name="Nash W.E."/>
            <person name="Warren W."/>
            <person name="Chinwalla A."/>
            <person name="Mardis E.R."/>
            <person name="Wilson R.K."/>
        </authorList>
    </citation>
    <scope>NUCLEOTIDE SEQUENCE [LARGE SCALE GENOMIC DNA]</scope>
    <source>
        <strain evidence="1 2">DSM 20093</strain>
    </source>
</reference>
<proteinExistence type="predicted"/>
<dbReference type="AlphaFoldDB" id="D1NU53"/>
<dbReference type="EMBL" id="ABXB03000002">
    <property type="protein sequence ID" value="EFA23257.1"/>
    <property type="molecule type" value="Genomic_DNA"/>
</dbReference>
<dbReference type="Proteomes" id="UP000003656">
    <property type="component" value="Unassembled WGS sequence"/>
</dbReference>